<protein>
    <recommendedName>
        <fullName evidence="7">Phosphatidylglycerol--prolipoprotein diacylglyceryl transferase</fullName>
        <ecNumber evidence="7">2.5.1.145</ecNumber>
    </recommendedName>
</protein>
<feature type="compositionally biased region" description="Gly residues" evidence="8">
    <location>
        <begin position="386"/>
        <end position="409"/>
    </location>
</feature>
<feature type="transmembrane region" description="Helical" evidence="7">
    <location>
        <begin position="20"/>
        <end position="38"/>
    </location>
</feature>
<keyword evidence="9" id="KW-0449">Lipoprotein</keyword>
<dbReference type="GO" id="GO:0005886">
    <property type="term" value="C:plasma membrane"/>
    <property type="evidence" value="ECO:0007669"/>
    <property type="project" value="UniProtKB-SubCell"/>
</dbReference>
<dbReference type="EMBL" id="SSOB01000085">
    <property type="protein sequence ID" value="THF72501.1"/>
    <property type="molecule type" value="Genomic_DNA"/>
</dbReference>
<evidence type="ECO:0000256" key="7">
    <source>
        <dbReference type="HAMAP-Rule" id="MF_01147"/>
    </source>
</evidence>
<keyword evidence="6 7" id="KW-0472">Membrane</keyword>
<keyword evidence="3 7" id="KW-0808">Transferase</keyword>
<evidence type="ECO:0000256" key="1">
    <source>
        <dbReference type="ARBA" id="ARBA00007150"/>
    </source>
</evidence>
<comment type="pathway">
    <text evidence="7">Protein modification; lipoprotein biosynthesis (diacylglyceryl transfer).</text>
</comment>
<sequence>MLPLKLDPVAFSLGSLPVHWYGIILGTAALVGLLLAIWEGKRFNLSPDFFLDLMLYGVPSAIIAARLYYVAFTWDYYSQHPGEIIQIWNGGIAIYGALIGALICGFLYFRAKGYSFWRVVDICAPSLLAGQMIGRWGNFVNQEAYGSEVKESFLRNTLHLPNFIVNQMNVNGVYHHPTFLYESLWSLLGIIILFILRRQSFLRSGELFISYFIWYSIGRFYIEAVRTDSLAFNGADWLASFLKVLWKPMEWMGFEQGYLDPQYGDVRISQLLALLLVIGGIALIIIRRNTGLSRERYLDPLVSTKQPAAAEGADSEKVVSGKDSAADFATGTTAGAIAAVPSAPREDSEPLSPVEPADKRSDDSAAQADHRANDVPESAAPSADDGIGGGSDSGGGDSSGGDSGGSGGD</sequence>
<feature type="region of interest" description="Disordered" evidence="8">
    <location>
        <begin position="335"/>
        <end position="409"/>
    </location>
</feature>
<dbReference type="RefSeq" id="WP_136374072.1">
    <property type="nucleotide sequence ID" value="NZ_SSOB01000085.1"/>
</dbReference>
<dbReference type="GO" id="GO:0008961">
    <property type="term" value="F:phosphatidylglycerol-prolipoprotein diacylglyceryl transferase activity"/>
    <property type="evidence" value="ECO:0007669"/>
    <property type="project" value="UniProtKB-UniRule"/>
</dbReference>
<dbReference type="OrthoDB" id="871140at2"/>
<feature type="transmembrane region" description="Helical" evidence="7">
    <location>
        <begin position="92"/>
        <end position="109"/>
    </location>
</feature>
<comment type="similarity">
    <text evidence="1 7">Belongs to the Lgt family.</text>
</comment>
<evidence type="ECO:0000256" key="4">
    <source>
        <dbReference type="ARBA" id="ARBA00022692"/>
    </source>
</evidence>
<evidence type="ECO:0000256" key="5">
    <source>
        <dbReference type="ARBA" id="ARBA00022989"/>
    </source>
</evidence>
<dbReference type="InterPro" id="IPR001640">
    <property type="entry name" value="Lgt"/>
</dbReference>
<keyword evidence="2 7" id="KW-1003">Cell membrane</keyword>
<keyword evidence="4 7" id="KW-0812">Transmembrane</keyword>
<dbReference type="PROSITE" id="PS01311">
    <property type="entry name" value="LGT"/>
    <property type="match status" value="1"/>
</dbReference>
<dbReference type="HAMAP" id="MF_01147">
    <property type="entry name" value="Lgt"/>
    <property type="match status" value="1"/>
</dbReference>
<dbReference type="Proteomes" id="UP000310636">
    <property type="component" value="Unassembled WGS sequence"/>
</dbReference>
<dbReference type="PANTHER" id="PTHR30589">
    <property type="entry name" value="PROLIPOPROTEIN DIACYLGLYCERYL TRANSFERASE"/>
    <property type="match status" value="1"/>
</dbReference>
<name>A0A4S4BEY0_9BACL</name>
<dbReference type="GO" id="GO:0042158">
    <property type="term" value="P:lipoprotein biosynthetic process"/>
    <property type="evidence" value="ECO:0007669"/>
    <property type="project" value="UniProtKB-UniRule"/>
</dbReference>
<feature type="transmembrane region" description="Helical" evidence="7">
    <location>
        <begin position="178"/>
        <end position="196"/>
    </location>
</feature>
<comment type="catalytic activity">
    <reaction evidence="7">
        <text>L-cysteinyl-[prolipoprotein] + a 1,2-diacyl-sn-glycero-3-phospho-(1'-sn-glycerol) = an S-1,2-diacyl-sn-glyceryl-L-cysteinyl-[prolipoprotein] + sn-glycerol 1-phosphate + H(+)</text>
        <dbReference type="Rhea" id="RHEA:56712"/>
        <dbReference type="Rhea" id="RHEA-COMP:14679"/>
        <dbReference type="Rhea" id="RHEA-COMP:14680"/>
        <dbReference type="ChEBI" id="CHEBI:15378"/>
        <dbReference type="ChEBI" id="CHEBI:29950"/>
        <dbReference type="ChEBI" id="CHEBI:57685"/>
        <dbReference type="ChEBI" id="CHEBI:64716"/>
        <dbReference type="ChEBI" id="CHEBI:140658"/>
        <dbReference type="EC" id="2.5.1.145"/>
    </reaction>
</comment>
<keyword evidence="5 7" id="KW-1133">Transmembrane helix</keyword>
<feature type="transmembrane region" description="Helical" evidence="7">
    <location>
        <begin position="205"/>
        <end position="222"/>
    </location>
</feature>
<evidence type="ECO:0000313" key="9">
    <source>
        <dbReference type="EMBL" id="THF72501.1"/>
    </source>
</evidence>
<evidence type="ECO:0000256" key="2">
    <source>
        <dbReference type="ARBA" id="ARBA00022475"/>
    </source>
</evidence>
<keyword evidence="10" id="KW-1185">Reference proteome</keyword>
<comment type="caution">
    <text evidence="9">The sequence shown here is derived from an EMBL/GenBank/DDBJ whole genome shotgun (WGS) entry which is preliminary data.</text>
</comment>
<dbReference type="UniPathway" id="UPA00664"/>
<evidence type="ECO:0000256" key="3">
    <source>
        <dbReference type="ARBA" id="ARBA00022679"/>
    </source>
</evidence>
<feature type="transmembrane region" description="Helical" evidence="7">
    <location>
        <begin position="116"/>
        <end position="134"/>
    </location>
</feature>
<keyword evidence="9" id="KW-0328">Glycosyltransferase</keyword>
<feature type="compositionally biased region" description="Basic and acidic residues" evidence="8">
    <location>
        <begin position="356"/>
        <end position="374"/>
    </location>
</feature>
<organism evidence="9 10">
    <name type="scientific">Cohnella fermenti</name>
    <dbReference type="NCBI Taxonomy" id="2565925"/>
    <lineage>
        <taxon>Bacteria</taxon>
        <taxon>Bacillati</taxon>
        <taxon>Bacillota</taxon>
        <taxon>Bacilli</taxon>
        <taxon>Bacillales</taxon>
        <taxon>Paenibacillaceae</taxon>
        <taxon>Cohnella</taxon>
    </lineage>
</organism>
<accession>A0A4S4BEY0</accession>
<dbReference type="NCBIfam" id="TIGR00544">
    <property type="entry name" value="lgt"/>
    <property type="match status" value="1"/>
</dbReference>
<proteinExistence type="inferred from homology"/>
<evidence type="ECO:0000256" key="6">
    <source>
        <dbReference type="ARBA" id="ARBA00023136"/>
    </source>
</evidence>
<reference evidence="9 10" key="1">
    <citation type="submission" date="2019-04" db="EMBL/GenBank/DDBJ databases">
        <title>Cohnella sp. nov. isolated from preserved vegetables.</title>
        <authorList>
            <person name="Lin S.-Y."/>
            <person name="Hung M.-H."/>
            <person name="Young C.-C."/>
        </authorList>
    </citation>
    <scope>NUCLEOTIDE SEQUENCE [LARGE SCALE GENOMIC DNA]</scope>
    <source>
        <strain evidence="9 10">CC-MHH1044</strain>
    </source>
</reference>
<comment type="subcellular location">
    <subcellularLocation>
        <location evidence="7">Cell membrane</location>
        <topology evidence="7">Multi-pass membrane protein</topology>
    </subcellularLocation>
</comment>
<dbReference type="AlphaFoldDB" id="A0A4S4BEY0"/>
<dbReference type="EC" id="2.5.1.145" evidence="7"/>
<dbReference type="PANTHER" id="PTHR30589:SF0">
    <property type="entry name" value="PHOSPHATIDYLGLYCEROL--PROLIPOPROTEIN DIACYLGLYCERYL TRANSFERASE"/>
    <property type="match status" value="1"/>
</dbReference>
<evidence type="ECO:0000313" key="10">
    <source>
        <dbReference type="Proteomes" id="UP000310636"/>
    </source>
</evidence>
<gene>
    <name evidence="7" type="primary">lgt</name>
    <name evidence="9" type="ORF">E6C55_32905</name>
</gene>
<dbReference type="Pfam" id="PF01790">
    <property type="entry name" value="LGT"/>
    <property type="match status" value="1"/>
</dbReference>
<evidence type="ECO:0000256" key="8">
    <source>
        <dbReference type="SAM" id="MobiDB-lite"/>
    </source>
</evidence>
<comment type="function">
    <text evidence="7">Catalyzes the transfer of the diacylglyceryl group from phosphatidylglycerol to the sulfhydryl group of the N-terminal cysteine of a prolipoprotein, the first step in the formation of mature lipoproteins.</text>
</comment>
<feature type="transmembrane region" description="Helical" evidence="7">
    <location>
        <begin position="50"/>
        <end position="72"/>
    </location>
</feature>
<feature type="transmembrane region" description="Helical" evidence="7">
    <location>
        <begin position="268"/>
        <end position="286"/>
    </location>
</feature>
<feature type="binding site" evidence="7">
    <location>
        <position position="135"/>
    </location>
    <ligand>
        <name>a 1,2-diacyl-sn-glycero-3-phospho-(1'-sn-glycerol)</name>
        <dbReference type="ChEBI" id="CHEBI:64716"/>
    </ligand>
</feature>